<proteinExistence type="predicted"/>
<dbReference type="AlphaFoldDB" id="A0A1I6S2K8"/>
<evidence type="ECO:0000313" key="2">
    <source>
        <dbReference type="EMBL" id="SFS71169.1"/>
    </source>
</evidence>
<evidence type="ECO:0000313" key="3">
    <source>
        <dbReference type="Proteomes" id="UP000199239"/>
    </source>
</evidence>
<dbReference type="OrthoDB" id="8029042at2"/>
<dbReference type="EMBL" id="FPAJ01000002">
    <property type="protein sequence ID" value="SFS71169.1"/>
    <property type="molecule type" value="Genomic_DNA"/>
</dbReference>
<keyword evidence="1" id="KW-0732">Signal</keyword>
<organism evidence="2 3">
    <name type="scientific">Sulfitobacter marinus</name>
    <dbReference type="NCBI Taxonomy" id="394264"/>
    <lineage>
        <taxon>Bacteria</taxon>
        <taxon>Pseudomonadati</taxon>
        <taxon>Pseudomonadota</taxon>
        <taxon>Alphaproteobacteria</taxon>
        <taxon>Rhodobacterales</taxon>
        <taxon>Roseobacteraceae</taxon>
        <taxon>Sulfitobacter</taxon>
    </lineage>
</organism>
<accession>A0A1I6S2K8</accession>
<name>A0A1I6S2K8_9RHOB</name>
<feature type="signal peptide" evidence="1">
    <location>
        <begin position="1"/>
        <end position="19"/>
    </location>
</feature>
<dbReference type="Proteomes" id="UP000199239">
    <property type="component" value="Unassembled WGS sequence"/>
</dbReference>
<gene>
    <name evidence="2" type="ORF">SAMN04488040_1708</name>
</gene>
<evidence type="ECO:0000256" key="1">
    <source>
        <dbReference type="SAM" id="SignalP"/>
    </source>
</evidence>
<reference evidence="3" key="1">
    <citation type="submission" date="2016-10" db="EMBL/GenBank/DDBJ databases">
        <authorList>
            <person name="Varghese N."/>
            <person name="Submissions S."/>
        </authorList>
    </citation>
    <scope>NUCLEOTIDE SEQUENCE [LARGE SCALE GENOMIC DNA]</scope>
    <source>
        <strain evidence="3">DSM 23422</strain>
    </source>
</reference>
<sequence length="209" mass="22225">MKHLLFLMALATLPNGAMAEFYTRTTDQFGIIATDVGPDFRVAAMCTVSAGEVASKADWAEWIPQIGNTLSKAVDIASLDKGVSVCGLRHSEKAGVSVSRADTRGFNLEIRTYKDGKKIGEVSPSVMCDKGPVNFFGICFEMAKLKDNDGNAEADGIAACVDVHATNVSSTHSIVLGAGKMPANIKTGMQDEAAAIKETTCSERSDWVE</sequence>
<dbReference type="RefSeq" id="WP_139226467.1">
    <property type="nucleotide sequence ID" value="NZ_FPAJ01000002.1"/>
</dbReference>
<keyword evidence="3" id="KW-1185">Reference proteome</keyword>
<protein>
    <submittedName>
        <fullName evidence="2">Uncharacterized protein</fullName>
    </submittedName>
</protein>
<feature type="chain" id="PRO_5011539111" evidence="1">
    <location>
        <begin position="20"/>
        <end position="209"/>
    </location>
</feature>